<dbReference type="OrthoDB" id="5147801at2"/>
<reference evidence="2 3" key="1">
    <citation type="submission" date="2018-03" db="EMBL/GenBank/DDBJ databases">
        <title>The ancient ancestry and fast evolution of plastids.</title>
        <authorList>
            <person name="Moore K.R."/>
            <person name="Magnabosco C."/>
            <person name="Momper L."/>
            <person name="Gold D.A."/>
            <person name="Bosak T."/>
            <person name="Fournier G.P."/>
        </authorList>
    </citation>
    <scope>NUCLEOTIDE SEQUENCE [LARGE SCALE GENOMIC DNA]</scope>
    <source>
        <strain evidence="2 3">CCALA 016</strain>
    </source>
</reference>
<accession>A0A2T1M1T3</accession>
<sequence length="398" mass="44265">MRKLIIIPNCGAIGGVTVSLSQIIQGFQQLGLSEQLCVLVIAGSEMEKYLQQARQSACITSLSVQSREEFCRRALRWATKQPRNWPLLLENWTASATLSAIFMITPILRLSGRTVYHTFHDPACSTHWYGTIARKFIYTCLSPVAICNSQFTARNVCPRLLSEVKNILYQPVAIDKQQRRFLGEPPEPLKPILRDGASIMLTPSRISQPEQFNDKNLRGLIPVLAELKASGHHYHSVVIGRDYSANGIQTQRLLEQASHFGVADRFTVLPPTFSIQDYYNYADVVVTLAPREPFGRTVIEAIASGVPVIGSQTGGIGEILNHFAPQWTVAPDDPVATAAAIVQLKNDPITSTLLAQGQRWVEEQCNPVQYARRLIEITELNGIKYDPNQSESKEIVSV</sequence>
<dbReference type="PANTHER" id="PTHR12526">
    <property type="entry name" value="GLYCOSYLTRANSFERASE"/>
    <property type="match status" value="1"/>
</dbReference>
<name>A0A2T1M1T3_9CHRO</name>
<keyword evidence="3" id="KW-1185">Reference proteome</keyword>
<dbReference type="AlphaFoldDB" id="A0A2T1M1T3"/>
<dbReference type="CDD" id="cd03801">
    <property type="entry name" value="GT4_PimA-like"/>
    <property type="match status" value="1"/>
</dbReference>
<keyword evidence="2" id="KW-0808">Transferase</keyword>
<dbReference type="EMBL" id="PXOH01000003">
    <property type="protein sequence ID" value="PSF38676.1"/>
    <property type="molecule type" value="Genomic_DNA"/>
</dbReference>
<reference evidence="2 3" key="2">
    <citation type="submission" date="2018-03" db="EMBL/GenBank/DDBJ databases">
        <authorList>
            <person name="Keele B.F."/>
        </authorList>
    </citation>
    <scope>NUCLEOTIDE SEQUENCE [LARGE SCALE GENOMIC DNA]</scope>
    <source>
        <strain evidence="2 3">CCALA 016</strain>
    </source>
</reference>
<comment type="caution">
    <text evidence="2">The sequence shown here is derived from an EMBL/GenBank/DDBJ whole genome shotgun (WGS) entry which is preliminary data.</text>
</comment>
<dbReference type="InterPro" id="IPR001296">
    <property type="entry name" value="Glyco_trans_1"/>
</dbReference>
<proteinExistence type="predicted"/>
<dbReference type="PANTHER" id="PTHR12526:SF638">
    <property type="entry name" value="SPORE COAT PROTEIN SA"/>
    <property type="match status" value="1"/>
</dbReference>
<organism evidence="2 3">
    <name type="scientific">Aphanothece hegewaldii CCALA 016</name>
    <dbReference type="NCBI Taxonomy" id="2107694"/>
    <lineage>
        <taxon>Bacteria</taxon>
        <taxon>Bacillati</taxon>
        <taxon>Cyanobacteriota</taxon>
        <taxon>Cyanophyceae</taxon>
        <taxon>Oscillatoriophycideae</taxon>
        <taxon>Chroococcales</taxon>
        <taxon>Aphanothecaceae</taxon>
        <taxon>Aphanothece</taxon>
    </lineage>
</organism>
<dbReference type="GO" id="GO:0016757">
    <property type="term" value="F:glycosyltransferase activity"/>
    <property type="evidence" value="ECO:0007669"/>
    <property type="project" value="InterPro"/>
</dbReference>
<dbReference type="Pfam" id="PF00534">
    <property type="entry name" value="Glycos_transf_1"/>
    <property type="match status" value="1"/>
</dbReference>
<protein>
    <submittedName>
        <fullName evidence="2">Group 1 glycosyl transferase</fullName>
    </submittedName>
</protein>
<gene>
    <name evidence="2" type="ORF">C7H19_03985</name>
</gene>
<dbReference type="RefSeq" id="WP_106455598.1">
    <property type="nucleotide sequence ID" value="NZ_PXOH01000003.1"/>
</dbReference>
<evidence type="ECO:0000313" key="3">
    <source>
        <dbReference type="Proteomes" id="UP000239001"/>
    </source>
</evidence>
<evidence type="ECO:0000259" key="1">
    <source>
        <dbReference type="Pfam" id="PF00534"/>
    </source>
</evidence>
<evidence type="ECO:0000313" key="2">
    <source>
        <dbReference type="EMBL" id="PSF38676.1"/>
    </source>
</evidence>
<dbReference type="SUPFAM" id="SSF53756">
    <property type="entry name" value="UDP-Glycosyltransferase/glycogen phosphorylase"/>
    <property type="match status" value="1"/>
</dbReference>
<dbReference type="Gene3D" id="3.40.50.2000">
    <property type="entry name" value="Glycogen Phosphorylase B"/>
    <property type="match status" value="2"/>
</dbReference>
<feature type="domain" description="Glycosyl transferase family 1" evidence="1">
    <location>
        <begin position="213"/>
        <end position="351"/>
    </location>
</feature>
<dbReference type="Proteomes" id="UP000239001">
    <property type="component" value="Unassembled WGS sequence"/>
</dbReference>